<evidence type="ECO:0000256" key="4">
    <source>
        <dbReference type="ARBA" id="ARBA00023163"/>
    </source>
</evidence>
<dbReference type="Proteomes" id="UP001360560">
    <property type="component" value="Unassembled WGS sequence"/>
</dbReference>
<protein>
    <submittedName>
        <fullName evidence="8">Transcriptional regulator</fullName>
    </submittedName>
</protein>
<dbReference type="PANTHER" id="PTHR11380:SF16">
    <property type="entry name" value="TRANSCRIPTION INITIATION PROTEIN SPT3 HOMOLOG"/>
    <property type="match status" value="1"/>
</dbReference>
<keyword evidence="9" id="KW-1185">Reference proteome</keyword>
<name>A0AAV5QPY5_9ASCO</name>
<comment type="caution">
    <text evidence="8">The sequence shown here is derived from an EMBL/GenBank/DDBJ whole genome shotgun (WGS) entry which is preliminary data.</text>
</comment>
<keyword evidence="3" id="KW-0010">Activator</keyword>
<evidence type="ECO:0000256" key="6">
    <source>
        <dbReference type="ARBA" id="ARBA00061274"/>
    </source>
</evidence>
<keyword evidence="2" id="KW-0805">Transcription regulation</keyword>
<accession>A0AAV5QPY5</accession>
<comment type="subcellular location">
    <subcellularLocation>
        <location evidence="1">Nucleus</location>
    </subcellularLocation>
</comment>
<dbReference type="SUPFAM" id="SSF47113">
    <property type="entry name" value="Histone-fold"/>
    <property type="match status" value="2"/>
</dbReference>
<dbReference type="FunFam" id="1.10.20.10:FF:000023">
    <property type="entry name" value="transcription initiation protein SPT3 homolog"/>
    <property type="match status" value="1"/>
</dbReference>
<dbReference type="AlphaFoldDB" id="A0AAV5QPY5"/>
<dbReference type="PANTHER" id="PTHR11380">
    <property type="entry name" value="TRANSCRIPTION INITIATION FACTOR TFIID/SUPT3-RELATED"/>
    <property type="match status" value="1"/>
</dbReference>
<keyword evidence="4" id="KW-0804">Transcription</keyword>
<evidence type="ECO:0000256" key="3">
    <source>
        <dbReference type="ARBA" id="ARBA00023159"/>
    </source>
</evidence>
<dbReference type="InterPro" id="IPR003195">
    <property type="entry name" value="TFIID_TAF13"/>
</dbReference>
<dbReference type="GO" id="GO:0006357">
    <property type="term" value="P:regulation of transcription by RNA polymerase II"/>
    <property type="evidence" value="ECO:0007669"/>
    <property type="project" value="UniProtKB-ARBA"/>
</dbReference>
<dbReference type="GO" id="GO:0005634">
    <property type="term" value="C:nucleus"/>
    <property type="evidence" value="ECO:0007669"/>
    <property type="project" value="UniProtKB-SubCell"/>
</dbReference>
<reference evidence="8 9" key="1">
    <citation type="journal article" date="2023" name="Elife">
        <title>Identification of key yeast species and microbe-microbe interactions impacting larval growth of Drosophila in the wild.</title>
        <authorList>
            <person name="Mure A."/>
            <person name="Sugiura Y."/>
            <person name="Maeda R."/>
            <person name="Honda K."/>
            <person name="Sakurai N."/>
            <person name="Takahashi Y."/>
            <person name="Watada M."/>
            <person name="Katoh T."/>
            <person name="Gotoh A."/>
            <person name="Gotoh Y."/>
            <person name="Taniguchi I."/>
            <person name="Nakamura K."/>
            <person name="Hayashi T."/>
            <person name="Katayama T."/>
            <person name="Uemura T."/>
            <person name="Hattori Y."/>
        </authorList>
    </citation>
    <scope>NUCLEOTIDE SEQUENCE [LARGE SCALE GENOMIC DNA]</scope>
    <source>
        <strain evidence="8 9">SC-9</strain>
    </source>
</reference>
<evidence type="ECO:0000256" key="1">
    <source>
        <dbReference type="ARBA" id="ARBA00004123"/>
    </source>
</evidence>
<keyword evidence="5" id="KW-0539">Nucleus</keyword>
<comment type="similarity">
    <text evidence="6">Belongs to the SPT3 family.</text>
</comment>
<feature type="region of interest" description="Disordered" evidence="7">
    <location>
        <begin position="262"/>
        <end position="290"/>
    </location>
</feature>
<dbReference type="GO" id="GO:0006366">
    <property type="term" value="P:transcription by RNA polymerase II"/>
    <property type="evidence" value="ECO:0007669"/>
    <property type="project" value="InterPro"/>
</dbReference>
<gene>
    <name evidence="8" type="ORF">DASC09_039560</name>
</gene>
<dbReference type="CDD" id="cd22926">
    <property type="entry name" value="HFD_SPT3"/>
    <property type="match status" value="1"/>
</dbReference>
<evidence type="ECO:0000313" key="9">
    <source>
        <dbReference type="Proteomes" id="UP001360560"/>
    </source>
</evidence>
<dbReference type="Pfam" id="PF02269">
    <property type="entry name" value="TFIID-18kDa"/>
    <property type="match status" value="1"/>
</dbReference>
<evidence type="ECO:0000313" key="8">
    <source>
        <dbReference type="EMBL" id="GMM36631.1"/>
    </source>
</evidence>
<evidence type="ECO:0000256" key="2">
    <source>
        <dbReference type="ARBA" id="ARBA00023015"/>
    </source>
</evidence>
<evidence type="ECO:0000256" key="7">
    <source>
        <dbReference type="SAM" id="MobiDB-lite"/>
    </source>
</evidence>
<dbReference type="GeneID" id="90074606"/>
<dbReference type="RefSeq" id="XP_064853627.1">
    <property type="nucleotide sequence ID" value="XM_064997555.1"/>
</dbReference>
<dbReference type="InterPro" id="IPR009072">
    <property type="entry name" value="Histone-fold"/>
</dbReference>
<evidence type="ECO:0000256" key="5">
    <source>
        <dbReference type="ARBA" id="ARBA00023242"/>
    </source>
</evidence>
<organism evidence="8 9">
    <name type="scientific">Saccharomycopsis crataegensis</name>
    <dbReference type="NCBI Taxonomy" id="43959"/>
    <lineage>
        <taxon>Eukaryota</taxon>
        <taxon>Fungi</taxon>
        <taxon>Dikarya</taxon>
        <taxon>Ascomycota</taxon>
        <taxon>Saccharomycotina</taxon>
        <taxon>Saccharomycetes</taxon>
        <taxon>Saccharomycopsidaceae</taxon>
        <taxon>Saccharomycopsis</taxon>
    </lineage>
</organism>
<dbReference type="GO" id="GO:0000124">
    <property type="term" value="C:SAGA complex"/>
    <property type="evidence" value="ECO:0007669"/>
    <property type="project" value="UniProtKB-ARBA"/>
</dbReference>
<dbReference type="GO" id="GO:0046982">
    <property type="term" value="F:protein heterodimerization activity"/>
    <property type="evidence" value="ECO:0007669"/>
    <property type="project" value="InterPro"/>
</dbReference>
<proteinExistence type="inferred from homology"/>
<dbReference type="EMBL" id="BTFZ01000011">
    <property type="protein sequence ID" value="GMM36631.1"/>
    <property type="molecule type" value="Genomic_DNA"/>
</dbReference>
<sequence>MNNDQSSNQISPSKYKYHVEIQQMMFVSGETHDPPFETTALIEDIVRGQVVEILLQATRTAAMRGSKSIASEDMIFMIRHDKAKVNRLRTYLSWKDVRKNAKDQDGGGSVDNNDFLEDSAAAAGGMGDGSKNSGSNILKYKKSKLRLPWELAFLFSEQALETNDDVDEDDEEEREAMMMSLKRLKNADDRTKGMTREEYVHFSECRQASFTFRKGKRFKEWCGTSYIMESKPSDDVIDILGFLTFEMVCSLTEEALQVKQQETANSGKKMDGLSTSEGRKSKHRYLFDGPGESVKPLQSYHMEEAWRRLQIQNFKSRAMLNFRGGRLHSRMQII</sequence>
<dbReference type="Gene3D" id="1.10.20.10">
    <property type="entry name" value="Histone, subunit A"/>
    <property type="match status" value="1"/>
</dbReference>
<dbReference type="GO" id="GO:0003712">
    <property type="term" value="F:transcription coregulator activity"/>
    <property type="evidence" value="ECO:0007669"/>
    <property type="project" value="TreeGrafter"/>
</dbReference>